<evidence type="ECO:0000256" key="2">
    <source>
        <dbReference type="ARBA" id="ARBA00022679"/>
    </source>
</evidence>
<reference evidence="5 6" key="1">
    <citation type="submission" date="2015-01" db="EMBL/GenBank/DDBJ databases">
        <title>Genome sequence of Mycobacterium llatzerense and Mycobacterium immunogenum recovered from brain abscess.</title>
        <authorList>
            <person name="Greninger A.L."/>
            <person name="Langelier C."/>
            <person name="Cunningham G."/>
            <person name="Chiu C.Y."/>
            <person name="Miller S."/>
        </authorList>
    </citation>
    <scope>NUCLEOTIDE SEQUENCE [LARGE SCALE GENOMIC DNA]</scope>
    <source>
        <strain evidence="5 6">CLUC14</strain>
    </source>
</reference>
<dbReference type="InterPro" id="IPR029063">
    <property type="entry name" value="SAM-dependent_MTases_sf"/>
</dbReference>
<keyword evidence="1 5" id="KW-0489">Methyltransferase</keyword>
<comment type="caution">
    <text evidence="5">The sequence shown here is derived from an EMBL/GenBank/DDBJ whole genome shotgun (WGS) entry which is preliminary data.</text>
</comment>
<keyword evidence="6" id="KW-1185">Reference proteome</keyword>
<feature type="domain" description="Methyltransferase" evidence="4">
    <location>
        <begin position="44"/>
        <end position="141"/>
    </location>
</feature>
<dbReference type="GO" id="GO:0032259">
    <property type="term" value="P:methylation"/>
    <property type="evidence" value="ECO:0007669"/>
    <property type="project" value="UniProtKB-KW"/>
</dbReference>
<dbReference type="Pfam" id="PF13649">
    <property type="entry name" value="Methyltransf_25"/>
    <property type="match status" value="1"/>
</dbReference>
<organism evidence="5 6">
    <name type="scientific">Mycolicibacterium llatzerense</name>
    <dbReference type="NCBI Taxonomy" id="280871"/>
    <lineage>
        <taxon>Bacteria</taxon>
        <taxon>Bacillati</taxon>
        <taxon>Actinomycetota</taxon>
        <taxon>Actinomycetes</taxon>
        <taxon>Mycobacteriales</taxon>
        <taxon>Mycobacteriaceae</taxon>
        <taxon>Mycolicibacterium</taxon>
    </lineage>
</organism>
<accession>A0A0D1JMZ9</accession>
<protein>
    <submittedName>
        <fullName evidence="5">Methyltransferase type 12</fullName>
    </submittedName>
</protein>
<dbReference type="GO" id="GO:0008168">
    <property type="term" value="F:methyltransferase activity"/>
    <property type="evidence" value="ECO:0007669"/>
    <property type="project" value="UniProtKB-KW"/>
</dbReference>
<dbReference type="AlphaFoldDB" id="A0A0D1JMZ9"/>
<evidence type="ECO:0000313" key="5">
    <source>
        <dbReference type="EMBL" id="KIU13949.1"/>
    </source>
</evidence>
<dbReference type="Proteomes" id="UP000032221">
    <property type="component" value="Unassembled WGS sequence"/>
</dbReference>
<dbReference type="OrthoDB" id="9786503at2"/>
<name>A0A0D1JMZ9_9MYCO</name>
<dbReference type="Gene3D" id="3.40.50.150">
    <property type="entry name" value="Vaccinia Virus protein VP39"/>
    <property type="match status" value="1"/>
</dbReference>
<evidence type="ECO:0000256" key="1">
    <source>
        <dbReference type="ARBA" id="ARBA00022603"/>
    </source>
</evidence>
<dbReference type="PANTHER" id="PTHR43464:SF19">
    <property type="entry name" value="UBIQUINONE BIOSYNTHESIS O-METHYLTRANSFERASE, MITOCHONDRIAL"/>
    <property type="match status" value="1"/>
</dbReference>
<keyword evidence="2 5" id="KW-0808">Transferase</keyword>
<evidence type="ECO:0000256" key="3">
    <source>
        <dbReference type="ARBA" id="ARBA00022691"/>
    </source>
</evidence>
<dbReference type="PATRIC" id="fig|280871.6.peg.5599"/>
<dbReference type="EMBL" id="JXST01000058">
    <property type="protein sequence ID" value="KIU13949.1"/>
    <property type="molecule type" value="Genomic_DNA"/>
</dbReference>
<sequence length="203" mass="21625">MSSRQRLFRAFYRLGFTPWDGHPLATSLRELVEGDGALPPGTALDIGCGTGDNALYLAGLGWDVTGVDYVANAVQKARAKAAKRADSAPGTVRFDQADATRLTGQGIGADFTLIVDNGCLHGMSADDRDAYVGEVTAVAAPDARLLIVAFVPDASFGVPGIDPAEVQRRFALGWTLLDSGDEPGLDHNGKNPARYYLFARRRT</sequence>
<dbReference type="STRING" id="280871.TL10_27010"/>
<evidence type="ECO:0000259" key="4">
    <source>
        <dbReference type="Pfam" id="PF13649"/>
    </source>
</evidence>
<evidence type="ECO:0000313" key="6">
    <source>
        <dbReference type="Proteomes" id="UP000032221"/>
    </source>
</evidence>
<gene>
    <name evidence="5" type="ORF">TL10_27010</name>
</gene>
<proteinExistence type="predicted"/>
<keyword evidence="3" id="KW-0949">S-adenosyl-L-methionine</keyword>
<dbReference type="InterPro" id="IPR041698">
    <property type="entry name" value="Methyltransf_25"/>
</dbReference>
<dbReference type="RefSeq" id="WP_043390503.1">
    <property type="nucleotide sequence ID" value="NZ_JXST01000058.1"/>
</dbReference>
<dbReference type="PANTHER" id="PTHR43464">
    <property type="entry name" value="METHYLTRANSFERASE"/>
    <property type="match status" value="1"/>
</dbReference>
<dbReference type="CDD" id="cd02440">
    <property type="entry name" value="AdoMet_MTases"/>
    <property type="match status" value="1"/>
</dbReference>
<dbReference type="SUPFAM" id="SSF53335">
    <property type="entry name" value="S-adenosyl-L-methionine-dependent methyltransferases"/>
    <property type="match status" value="1"/>
</dbReference>